<dbReference type="PROSITE" id="PS50297">
    <property type="entry name" value="ANK_REP_REGION"/>
    <property type="match status" value="3"/>
</dbReference>
<evidence type="ECO:0000313" key="6">
    <source>
        <dbReference type="EMBL" id="KAE9171431.1"/>
    </source>
</evidence>
<evidence type="ECO:0000313" key="8">
    <source>
        <dbReference type="Proteomes" id="UP000476176"/>
    </source>
</evidence>
<keyword evidence="1" id="KW-0677">Repeat</keyword>
<dbReference type="Pfam" id="PF12796">
    <property type="entry name" value="Ank_2"/>
    <property type="match status" value="2"/>
</dbReference>
<sequence length="425" mass="46631">MDVIKLMLRFGADVNTQNQDGYRALHYAANGDALVVSKFLLDAGANINAEDQNGKTALHHCIHEGSLLMANLLISRGADIDWEDETGETPVTLCLRRRNMNMLQIILNHHHMVATAQRRDFAANVLLSAVDYEVGEAVHLIVEGGYSSVTMSDAAGETPLHRAILKCNPQLMELLIDLNPAGESLTATTTMGETPMHYAARHGSVSVVETLLRRLMRVLGDFGELDEATNPLNATNNAGVTCMYVAATTEASTRRGPGEHDAIVESLQRLNARLFPRDCIVLRSLPAEMVLLHEHVRRGMTLWIREAHDQSHEIDDGQEEDDEGRISDVLLTELCFDWVASVAVLPSSSRRANWAGVLLVAISAGYAYELVPLLLELPLVGSAVAGVLDRLERFARVRQEHLVLLQVHAELSAAFGGRGDLFNVE</sequence>
<dbReference type="PROSITE" id="PS50088">
    <property type="entry name" value="ANK_REPEAT"/>
    <property type="match status" value="4"/>
</dbReference>
<feature type="repeat" description="ANK" evidence="3">
    <location>
        <begin position="191"/>
        <end position="214"/>
    </location>
</feature>
<dbReference type="AlphaFoldDB" id="A0A6A3HH56"/>
<dbReference type="PANTHER" id="PTHR24198:SF165">
    <property type="entry name" value="ANKYRIN REPEAT-CONTAINING PROTEIN-RELATED"/>
    <property type="match status" value="1"/>
</dbReference>
<dbReference type="InterPro" id="IPR036770">
    <property type="entry name" value="Ankyrin_rpt-contain_sf"/>
</dbReference>
<evidence type="ECO:0000256" key="3">
    <source>
        <dbReference type="PROSITE-ProRule" id="PRU00023"/>
    </source>
</evidence>
<evidence type="ECO:0000313" key="4">
    <source>
        <dbReference type="EMBL" id="KAE8967903.1"/>
    </source>
</evidence>
<feature type="repeat" description="ANK" evidence="3">
    <location>
        <begin position="20"/>
        <end position="52"/>
    </location>
</feature>
<gene>
    <name evidence="6" type="ORF">PF004_g27572</name>
    <name evidence="5" type="ORF">PF010_g28107</name>
    <name evidence="4" type="ORF">PF011_g27391</name>
</gene>
<dbReference type="Proteomes" id="UP000460718">
    <property type="component" value="Unassembled WGS sequence"/>
</dbReference>
<organism evidence="4 7">
    <name type="scientific">Phytophthora fragariae</name>
    <dbReference type="NCBI Taxonomy" id="53985"/>
    <lineage>
        <taxon>Eukaryota</taxon>
        <taxon>Sar</taxon>
        <taxon>Stramenopiles</taxon>
        <taxon>Oomycota</taxon>
        <taxon>Peronosporomycetes</taxon>
        <taxon>Peronosporales</taxon>
        <taxon>Peronosporaceae</taxon>
        <taxon>Phytophthora</taxon>
    </lineage>
</organism>
<evidence type="ECO:0000313" key="9">
    <source>
        <dbReference type="Proteomes" id="UP000488956"/>
    </source>
</evidence>
<keyword evidence="2 3" id="KW-0040">ANK repeat</keyword>
<dbReference type="Gene3D" id="1.25.40.20">
    <property type="entry name" value="Ankyrin repeat-containing domain"/>
    <property type="match status" value="2"/>
</dbReference>
<reference evidence="7 8" key="1">
    <citation type="submission" date="2018-09" db="EMBL/GenBank/DDBJ databases">
        <title>Genomic investigation of the strawberry pathogen Phytophthora fragariae indicates pathogenicity is determined by transcriptional variation in three key races.</title>
        <authorList>
            <person name="Adams T.M."/>
            <person name="Armitage A.D."/>
            <person name="Sobczyk M.K."/>
            <person name="Bates H.J."/>
            <person name="Dunwell J.M."/>
            <person name="Nellist C.F."/>
            <person name="Harrison R.J."/>
        </authorList>
    </citation>
    <scope>NUCLEOTIDE SEQUENCE [LARGE SCALE GENOMIC DNA]</scope>
    <source>
        <strain evidence="6 8">BC-23</strain>
        <strain evidence="5 9">ONT-3</strain>
        <strain evidence="4 7">SCRP245</strain>
    </source>
</reference>
<proteinExistence type="predicted"/>
<dbReference type="Proteomes" id="UP000476176">
    <property type="component" value="Unassembled WGS sequence"/>
</dbReference>
<protein>
    <submittedName>
        <fullName evidence="4">Uncharacterized protein</fullName>
    </submittedName>
</protein>
<evidence type="ECO:0000256" key="2">
    <source>
        <dbReference type="ARBA" id="ARBA00023043"/>
    </source>
</evidence>
<dbReference type="PANTHER" id="PTHR24198">
    <property type="entry name" value="ANKYRIN REPEAT AND PROTEIN KINASE DOMAIN-CONTAINING PROTEIN"/>
    <property type="match status" value="1"/>
</dbReference>
<accession>A0A6A3HH56</accession>
<dbReference type="Proteomes" id="UP000488956">
    <property type="component" value="Unassembled WGS sequence"/>
</dbReference>
<dbReference type="SMART" id="SM00248">
    <property type="entry name" value="ANK"/>
    <property type="match status" value="5"/>
</dbReference>
<dbReference type="InterPro" id="IPR002110">
    <property type="entry name" value="Ankyrin_rpt"/>
</dbReference>
<evidence type="ECO:0000256" key="1">
    <source>
        <dbReference type="ARBA" id="ARBA00022737"/>
    </source>
</evidence>
<feature type="repeat" description="ANK" evidence="3">
    <location>
        <begin position="53"/>
        <end position="85"/>
    </location>
</feature>
<evidence type="ECO:0000313" key="7">
    <source>
        <dbReference type="Proteomes" id="UP000460718"/>
    </source>
</evidence>
<name>A0A6A3HH56_9STRA</name>
<dbReference type="EMBL" id="QXGC01004062">
    <property type="protein sequence ID" value="KAE9171431.1"/>
    <property type="molecule type" value="Genomic_DNA"/>
</dbReference>
<dbReference type="SUPFAM" id="SSF48403">
    <property type="entry name" value="Ankyrin repeat"/>
    <property type="match status" value="1"/>
</dbReference>
<comment type="caution">
    <text evidence="4">The sequence shown here is derived from an EMBL/GenBank/DDBJ whole genome shotgun (WGS) entry which is preliminary data.</text>
</comment>
<feature type="repeat" description="ANK" evidence="3">
    <location>
        <begin position="1"/>
        <end position="19"/>
    </location>
</feature>
<dbReference type="EMBL" id="QXFX01004056">
    <property type="protein sequence ID" value="KAE9065669.1"/>
    <property type="molecule type" value="Genomic_DNA"/>
</dbReference>
<evidence type="ECO:0000313" key="5">
    <source>
        <dbReference type="EMBL" id="KAE9065669.1"/>
    </source>
</evidence>
<dbReference type="EMBL" id="QXFW01003962">
    <property type="protein sequence ID" value="KAE8967903.1"/>
    <property type="molecule type" value="Genomic_DNA"/>
</dbReference>